<protein>
    <submittedName>
        <fullName evidence="1">Uncharacterized protein</fullName>
    </submittedName>
</protein>
<dbReference type="Gene3D" id="2.30.110.10">
    <property type="entry name" value="Electron Transport, Fmn-binding Protein, Chain A"/>
    <property type="match status" value="1"/>
</dbReference>
<evidence type="ECO:0000313" key="2">
    <source>
        <dbReference type="Proteomes" id="UP000569329"/>
    </source>
</evidence>
<dbReference type="SUPFAM" id="SSF50475">
    <property type="entry name" value="FMN-binding split barrel"/>
    <property type="match status" value="1"/>
</dbReference>
<organism evidence="1 2">
    <name type="scientific">Halosaccharopolyspora lacisalsi</name>
    <dbReference type="NCBI Taxonomy" id="1000566"/>
    <lineage>
        <taxon>Bacteria</taxon>
        <taxon>Bacillati</taxon>
        <taxon>Actinomycetota</taxon>
        <taxon>Actinomycetes</taxon>
        <taxon>Pseudonocardiales</taxon>
        <taxon>Pseudonocardiaceae</taxon>
        <taxon>Halosaccharopolyspora</taxon>
    </lineage>
</organism>
<accession>A0A839DZQ2</accession>
<evidence type="ECO:0000313" key="1">
    <source>
        <dbReference type="EMBL" id="MBA8826169.1"/>
    </source>
</evidence>
<dbReference type="InterPro" id="IPR012349">
    <property type="entry name" value="Split_barrel_FMN-bd"/>
</dbReference>
<dbReference type="Proteomes" id="UP000569329">
    <property type="component" value="Unassembled WGS sequence"/>
</dbReference>
<dbReference type="EMBL" id="JACGWZ010000005">
    <property type="protein sequence ID" value="MBA8826169.1"/>
    <property type="molecule type" value="Genomic_DNA"/>
</dbReference>
<comment type="caution">
    <text evidence="1">The sequence shown here is derived from an EMBL/GenBank/DDBJ whole genome shotgun (WGS) entry which is preliminary data.</text>
</comment>
<keyword evidence="2" id="KW-1185">Reference proteome</keyword>
<proteinExistence type="predicted"/>
<gene>
    <name evidence="1" type="ORF">FHX42_003545</name>
</gene>
<dbReference type="AlphaFoldDB" id="A0A839DZQ2"/>
<reference evidence="1 2" key="1">
    <citation type="submission" date="2020-07" db="EMBL/GenBank/DDBJ databases">
        <title>Sequencing the genomes of 1000 actinobacteria strains.</title>
        <authorList>
            <person name="Klenk H.-P."/>
        </authorList>
    </citation>
    <scope>NUCLEOTIDE SEQUENCE [LARGE SCALE GENOMIC DNA]</scope>
    <source>
        <strain evidence="1 2">DSM 45975</strain>
    </source>
</reference>
<name>A0A839DZQ2_9PSEU</name>
<sequence>MHKSVTVWRRALVAEVCWIDGDGRPASIPATPLLLDDVPCLALPYAWRDRVAALRDSPEVAFAVTDARSLPEETTGTAVFGTAGVVEDLDGSVFADELLEQELVKYPPSRVLADSVLLRRENWWWLPRLIVRLDGMTRTAELTPRTDPSRQALLVRDDLGLRIDSVTVEQREEQRPLLRTLDGENPRGDTGPALVLGHDHTTDFERWEPWSLSGHLRGEELLVEQSSGRPGAPLPSLRLLERIRRQRALEKACRRGITEAERVRGVPGSAR</sequence>
<dbReference type="RefSeq" id="WP_182545436.1">
    <property type="nucleotide sequence ID" value="NZ_JACGWZ010000005.1"/>
</dbReference>